<accession>A0AAE4PY52</accession>
<sequence length="130" mass="14514">MALAIKHLPDDAPDFYRAIVAPTAIDSAAIQVVQEAVNDAELFVPKAVTAAELRAQGLLRERELPQMWHCRGGESDMEKIVKHMSVIPPEFKHSVSMEYERLFALGGPACRKQANQFLVRQSKRFRGVAV</sequence>
<proteinExistence type="predicted"/>
<dbReference type="RefSeq" id="WP_317519834.1">
    <property type="nucleotide sequence ID" value="NZ_JASGOQ010000001.1"/>
</dbReference>
<evidence type="ECO:0000313" key="2">
    <source>
        <dbReference type="Proteomes" id="UP001187859"/>
    </source>
</evidence>
<name>A0AAE4PY52_9GAMM</name>
<dbReference type="AlphaFoldDB" id="A0AAE4PY52"/>
<gene>
    <name evidence="1" type="ORF">QM089_10950</name>
</gene>
<dbReference type="EMBL" id="JASGOQ010000001">
    <property type="protein sequence ID" value="MDV5390762.1"/>
    <property type="molecule type" value="Genomic_DNA"/>
</dbReference>
<comment type="caution">
    <text evidence="1">The sequence shown here is derived from an EMBL/GenBank/DDBJ whole genome shotgun (WGS) entry which is preliminary data.</text>
</comment>
<reference evidence="1" key="1">
    <citation type="submission" date="2023-05" db="EMBL/GenBank/DDBJ databases">
        <title>Colonisation of extended spectrum b-lactamase- and carbapenemase-producing bacteria on hospital surfaces from low- and middle-income countries.</title>
        <authorList>
            <person name="Nieto-Rosado M."/>
            <person name="Sands K."/>
            <person name="Iregbu K."/>
            <person name="Zahra R."/>
            <person name="Mazarati J.B."/>
            <person name="Mehtar S."/>
            <person name="Barnards-Group B."/>
            <person name="Walsh T.R."/>
        </authorList>
    </citation>
    <scope>NUCLEOTIDE SEQUENCE</scope>
    <source>
        <strain evidence="1">PP-E493</strain>
    </source>
</reference>
<dbReference type="Proteomes" id="UP001187859">
    <property type="component" value="Unassembled WGS sequence"/>
</dbReference>
<evidence type="ECO:0000313" key="1">
    <source>
        <dbReference type="EMBL" id="MDV5390762.1"/>
    </source>
</evidence>
<protein>
    <submittedName>
        <fullName evidence="1">Uncharacterized protein</fullName>
    </submittedName>
</protein>
<organism evidence="1 2">
    <name type="scientific">Shewanella xiamenensis</name>
    <dbReference type="NCBI Taxonomy" id="332186"/>
    <lineage>
        <taxon>Bacteria</taxon>
        <taxon>Pseudomonadati</taxon>
        <taxon>Pseudomonadota</taxon>
        <taxon>Gammaproteobacteria</taxon>
        <taxon>Alteromonadales</taxon>
        <taxon>Shewanellaceae</taxon>
        <taxon>Shewanella</taxon>
    </lineage>
</organism>